<dbReference type="InterPro" id="IPR011663">
    <property type="entry name" value="UTRA"/>
</dbReference>
<dbReference type="RefSeq" id="WP_212610803.1">
    <property type="nucleotide sequence ID" value="NZ_CP073910.1"/>
</dbReference>
<dbReference type="PANTHER" id="PTHR44846:SF1">
    <property type="entry name" value="MANNOSYL-D-GLYCERATE TRANSPORT_METABOLISM SYSTEM REPRESSOR MNGR-RELATED"/>
    <property type="match status" value="1"/>
</dbReference>
<dbReference type="InterPro" id="IPR036388">
    <property type="entry name" value="WH-like_DNA-bd_sf"/>
</dbReference>
<dbReference type="Gene3D" id="1.10.10.10">
    <property type="entry name" value="Winged helix-like DNA-binding domain superfamily/Winged helix DNA-binding domain"/>
    <property type="match status" value="1"/>
</dbReference>
<dbReference type="EMBL" id="CP073910">
    <property type="protein sequence ID" value="QUT07842.1"/>
    <property type="molecule type" value="Genomic_DNA"/>
</dbReference>
<feature type="domain" description="HTH gntR-type" evidence="4">
    <location>
        <begin position="18"/>
        <end position="86"/>
    </location>
</feature>
<dbReference type="Proteomes" id="UP000681425">
    <property type="component" value="Chromosome"/>
</dbReference>
<dbReference type="AlphaFoldDB" id="A0A975Q3S8"/>
<dbReference type="GO" id="GO:0003677">
    <property type="term" value="F:DNA binding"/>
    <property type="evidence" value="ECO:0007669"/>
    <property type="project" value="UniProtKB-KW"/>
</dbReference>
<evidence type="ECO:0000256" key="2">
    <source>
        <dbReference type="ARBA" id="ARBA00023125"/>
    </source>
</evidence>
<keyword evidence="3" id="KW-0804">Transcription</keyword>
<dbReference type="Pfam" id="PF07702">
    <property type="entry name" value="UTRA"/>
    <property type="match status" value="1"/>
</dbReference>
<dbReference type="InterPro" id="IPR000524">
    <property type="entry name" value="Tscrpt_reg_HTH_GntR"/>
</dbReference>
<accession>A0A975Q3S8</accession>
<keyword evidence="6" id="KW-1185">Reference proteome</keyword>
<evidence type="ECO:0000256" key="3">
    <source>
        <dbReference type="ARBA" id="ARBA00023163"/>
    </source>
</evidence>
<dbReference type="SUPFAM" id="SSF64288">
    <property type="entry name" value="Chorismate lyase-like"/>
    <property type="match status" value="1"/>
</dbReference>
<dbReference type="InterPro" id="IPR028978">
    <property type="entry name" value="Chorismate_lyase_/UTRA_dom_sf"/>
</dbReference>
<dbReference type="CDD" id="cd07377">
    <property type="entry name" value="WHTH_GntR"/>
    <property type="match status" value="1"/>
</dbReference>
<dbReference type="Gene3D" id="3.40.1410.10">
    <property type="entry name" value="Chorismate lyase-like"/>
    <property type="match status" value="1"/>
</dbReference>
<evidence type="ECO:0000259" key="4">
    <source>
        <dbReference type="PROSITE" id="PS50949"/>
    </source>
</evidence>
<sequence>MVKSDVSDRLDRSVAAGGKLYEIVRSRILSKMQSGEWRSGERLPAEPELALMFDVSVGTVRKAVDTLAEQRILTRRHGSGTYVTGATRETFLDSVFSFVDRKDRRIDTTFRVVSMRLTSPSEEAAEVFRLGPGQKVFRLKNIRLVDNIPLLFDDIQVPQNRFPHLTVRDFREADAGTTVLDLLMKQSSGHVVRVEDRIEAIGATASVAEMLQIKPHAPLLHIERIAYSFGNIPVELRNRLVHTKAARYFNNWGVKS</sequence>
<dbReference type="KEGG" id="spph:KFK14_10910"/>
<dbReference type="GO" id="GO:0045892">
    <property type="term" value="P:negative regulation of DNA-templated transcription"/>
    <property type="evidence" value="ECO:0007669"/>
    <property type="project" value="TreeGrafter"/>
</dbReference>
<dbReference type="SMART" id="SM00866">
    <property type="entry name" value="UTRA"/>
    <property type="match status" value="1"/>
</dbReference>
<gene>
    <name evidence="5" type="ORF">KFK14_10910</name>
</gene>
<evidence type="ECO:0000313" key="5">
    <source>
        <dbReference type="EMBL" id="QUT07842.1"/>
    </source>
</evidence>
<evidence type="ECO:0000313" key="6">
    <source>
        <dbReference type="Proteomes" id="UP000681425"/>
    </source>
</evidence>
<dbReference type="InterPro" id="IPR050679">
    <property type="entry name" value="Bact_HTH_transcr_reg"/>
</dbReference>
<keyword evidence="2" id="KW-0238">DNA-binding</keyword>
<dbReference type="SUPFAM" id="SSF46785">
    <property type="entry name" value="Winged helix' DNA-binding domain"/>
    <property type="match status" value="1"/>
</dbReference>
<proteinExistence type="predicted"/>
<protein>
    <submittedName>
        <fullName evidence="5">GntR family transcriptional regulator</fullName>
    </submittedName>
</protein>
<organism evidence="5 6">
    <name type="scientific">Sphingobium phenoxybenzoativorans</name>
    <dbReference type="NCBI Taxonomy" id="1592790"/>
    <lineage>
        <taxon>Bacteria</taxon>
        <taxon>Pseudomonadati</taxon>
        <taxon>Pseudomonadota</taxon>
        <taxon>Alphaproteobacteria</taxon>
        <taxon>Sphingomonadales</taxon>
        <taxon>Sphingomonadaceae</taxon>
        <taxon>Sphingobium</taxon>
    </lineage>
</organism>
<name>A0A975Q3S8_9SPHN</name>
<dbReference type="SMART" id="SM00345">
    <property type="entry name" value="HTH_GNTR"/>
    <property type="match status" value="1"/>
</dbReference>
<evidence type="ECO:0000256" key="1">
    <source>
        <dbReference type="ARBA" id="ARBA00023015"/>
    </source>
</evidence>
<reference evidence="5" key="1">
    <citation type="submission" date="2021-04" db="EMBL/GenBank/DDBJ databases">
        <title>Isolation of p-tert-butylphenol degrading bacteria Sphingobium phenoxybenzoativorans Tas13 from active sludge.</title>
        <authorList>
            <person name="Li Y."/>
        </authorList>
    </citation>
    <scope>NUCLEOTIDE SEQUENCE</scope>
    <source>
        <strain evidence="5">Tas13</strain>
    </source>
</reference>
<keyword evidence="1" id="KW-0805">Transcription regulation</keyword>
<dbReference type="InterPro" id="IPR036390">
    <property type="entry name" value="WH_DNA-bd_sf"/>
</dbReference>
<dbReference type="Pfam" id="PF00392">
    <property type="entry name" value="GntR"/>
    <property type="match status" value="1"/>
</dbReference>
<dbReference type="PANTHER" id="PTHR44846">
    <property type="entry name" value="MANNOSYL-D-GLYCERATE TRANSPORT/METABOLISM SYSTEM REPRESSOR MNGR-RELATED"/>
    <property type="match status" value="1"/>
</dbReference>
<dbReference type="PROSITE" id="PS50949">
    <property type="entry name" value="HTH_GNTR"/>
    <property type="match status" value="1"/>
</dbReference>
<dbReference type="GO" id="GO:0003700">
    <property type="term" value="F:DNA-binding transcription factor activity"/>
    <property type="evidence" value="ECO:0007669"/>
    <property type="project" value="InterPro"/>
</dbReference>